<reference evidence="3" key="1">
    <citation type="journal article" date="2019" name="Int. J. Syst. Evol. Microbiol.">
        <title>The Global Catalogue of Microorganisms (GCM) 10K type strain sequencing project: providing services to taxonomists for standard genome sequencing and annotation.</title>
        <authorList>
            <consortium name="The Broad Institute Genomics Platform"/>
            <consortium name="The Broad Institute Genome Sequencing Center for Infectious Disease"/>
            <person name="Wu L."/>
            <person name="Ma J."/>
        </authorList>
    </citation>
    <scope>NUCLEOTIDE SEQUENCE [LARGE SCALE GENOMIC DNA]</scope>
    <source>
        <strain evidence="3">JCM 17919</strain>
    </source>
</reference>
<dbReference type="PROSITE" id="PS51186">
    <property type="entry name" value="GNAT"/>
    <property type="match status" value="1"/>
</dbReference>
<dbReference type="Gene3D" id="3.40.630.30">
    <property type="match status" value="1"/>
</dbReference>
<evidence type="ECO:0000259" key="1">
    <source>
        <dbReference type="PROSITE" id="PS51186"/>
    </source>
</evidence>
<dbReference type="Pfam" id="PF13302">
    <property type="entry name" value="Acetyltransf_3"/>
    <property type="match status" value="1"/>
</dbReference>
<sequence length="174" mass="19143">MQPGIILQTDRLRLRRFTTGDAAFIVALLNSPGWLRFIGDRGVHNEADALRYLGNGPFKSYAERGFGLSLVETKEGTAAGMCGILVRDTMDYPDIGFAFLPEHAGKGYGYEIASTTLRHARSAWGLTTIDAITLPDNTASIRLLERLRMHRIGTSTSPAGEELLLYRSSHTIES</sequence>
<dbReference type="InterPro" id="IPR051531">
    <property type="entry name" value="N-acetyltransferase"/>
</dbReference>
<gene>
    <name evidence="2" type="ORF">GCM10023184_04570</name>
</gene>
<dbReference type="InterPro" id="IPR000182">
    <property type="entry name" value="GNAT_dom"/>
</dbReference>
<dbReference type="RefSeq" id="WP_345253036.1">
    <property type="nucleotide sequence ID" value="NZ_BAABGY010000001.1"/>
</dbReference>
<name>A0ABP8G8W1_9BACT</name>
<accession>A0ABP8G8W1</accession>
<evidence type="ECO:0000313" key="2">
    <source>
        <dbReference type="EMBL" id="GAA4319695.1"/>
    </source>
</evidence>
<dbReference type="PANTHER" id="PTHR43792:SF1">
    <property type="entry name" value="N-ACETYLTRANSFERASE DOMAIN-CONTAINING PROTEIN"/>
    <property type="match status" value="1"/>
</dbReference>
<comment type="caution">
    <text evidence="2">The sequence shown here is derived from an EMBL/GenBank/DDBJ whole genome shotgun (WGS) entry which is preliminary data.</text>
</comment>
<dbReference type="SUPFAM" id="SSF55729">
    <property type="entry name" value="Acyl-CoA N-acyltransferases (Nat)"/>
    <property type="match status" value="1"/>
</dbReference>
<keyword evidence="3" id="KW-1185">Reference proteome</keyword>
<dbReference type="InterPro" id="IPR016181">
    <property type="entry name" value="Acyl_CoA_acyltransferase"/>
</dbReference>
<dbReference type="Proteomes" id="UP001501725">
    <property type="component" value="Unassembled WGS sequence"/>
</dbReference>
<proteinExistence type="predicted"/>
<feature type="domain" description="N-acetyltransferase" evidence="1">
    <location>
        <begin position="12"/>
        <end position="173"/>
    </location>
</feature>
<dbReference type="EMBL" id="BAABGY010000001">
    <property type="protein sequence ID" value="GAA4319695.1"/>
    <property type="molecule type" value="Genomic_DNA"/>
</dbReference>
<evidence type="ECO:0000313" key="3">
    <source>
        <dbReference type="Proteomes" id="UP001501725"/>
    </source>
</evidence>
<organism evidence="2 3">
    <name type="scientific">Flaviaesturariibacter amylovorans</name>
    <dbReference type="NCBI Taxonomy" id="1084520"/>
    <lineage>
        <taxon>Bacteria</taxon>
        <taxon>Pseudomonadati</taxon>
        <taxon>Bacteroidota</taxon>
        <taxon>Chitinophagia</taxon>
        <taxon>Chitinophagales</taxon>
        <taxon>Chitinophagaceae</taxon>
        <taxon>Flaviaestuariibacter</taxon>
    </lineage>
</organism>
<dbReference type="PANTHER" id="PTHR43792">
    <property type="entry name" value="GNAT FAMILY, PUTATIVE (AFU_ORTHOLOGUE AFUA_3G00765)-RELATED-RELATED"/>
    <property type="match status" value="1"/>
</dbReference>
<protein>
    <submittedName>
        <fullName evidence="2">GNAT family N-acetyltransferase</fullName>
    </submittedName>
</protein>